<gene>
    <name evidence="1" type="ORF">DespoDRAFT_00977</name>
</gene>
<proteinExistence type="predicted"/>
<sequence length="38" mass="4359">MTDYRKQKLIDLGPHALADALLNLAVHFDEAHGRKPRF</sequence>
<dbReference type="Proteomes" id="UP000005778">
    <property type="component" value="Chromosome"/>
</dbReference>
<dbReference type="HOGENOM" id="CLU_3327214_0_0_7"/>
<keyword evidence="2" id="KW-1185">Reference proteome</keyword>
<evidence type="ECO:0000313" key="2">
    <source>
        <dbReference type="Proteomes" id="UP000005778"/>
    </source>
</evidence>
<evidence type="ECO:0000313" key="1">
    <source>
        <dbReference type="EMBL" id="EIM62953.1"/>
    </source>
</evidence>
<reference evidence="1 2" key="1">
    <citation type="submission" date="2011-09" db="EMBL/GenBank/DDBJ databases">
        <authorList>
            <consortium name="US DOE Joint Genome Institute (JGI-PGF)"/>
            <person name="Lucas S."/>
            <person name="Han J."/>
            <person name="Lapidus A."/>
            <person name="Cheng J.-F."/>
            <person name="Goodwin L."/>
            <person name="Pitluck S."/>
            <person name="Peters L."/>
            <person name="Land M.L."/>
            <person name="Hauser L."/>
            <person name="Orellana R."/>
            <person name="Lovley D."/>
            <person name="Woyke T.J."/>
        </authorList>
    </citation>
    <scope>NUCLEOTIDE SEQUENCE [LARGE SCALE GENOMIC DNA]</scope>
    <source>
        <strain evidence="1 2">2ac9</strain>
    </source>
</reference>
<reference evidence="1 2" key="2">
    <citation type="submission" date="2012-02" db="EMBL/GenBank/DDBJ databases">
        <title>Improved High-Quality Draft sequence of Desulfobacter postgatei 2ac9.</title>
        <authorList>
            <consortium name="US DOE Joint Genome Institute"/>
            <person name="Lucas S."/>
            <person name="Han J."/>
            <person name="Lapidus A."/>
            <person name="Cheng J.-F."/>
            <person name="Goodwin L."/>
            <person name="Pitluck S."/>
            <person name="Peters L."/>
            <person name="Ovchinnikova G."/>
            <person name="Held B."/>
            <person name="Detter J.C."/>
            <person name="Han C."/>
            <person name="Tapia R."/>
            <person name="Land M."/>
            <person name="Hauser L."/>
            <person name="Kyrpides N."/>
            <person name="Ivanova N."/>
            <person name="Pagani I."/>
            <person name="Orellana R."/>
            <person name="Lovley D."/>
            <person name="Woyke T."/>
        </authorList>
    </citation>
    <scope>NUCLEOTIDE SEQUENCE [LARGE SCALE GENOMIC DNA]</scope>
    <source>
        <strain evidence="1 2">2ac9</strain>
    </source>
</reference>
<dbReference type="EMBL" id="CM001488">
    <property type="protein sequence ID" value="EIM62953.1"/>
    <property type="molecule type" value="Genomic_DNA"/>
</dbReference>
<dbReference type="STRING" id="879212.DespoDRAFT_00977"/>
<dbReference type="AlphaFoldDB" id="I5B0E0"/>
<name>I5B0E0_9BACT</name>
<protein>
    <submittedName>
        <fullName evidence="1">Uncharacterized protein</fullName>
    </submittedName>
</protein>
<organism evidence="1 2">
    <name type="scientific">Desulfobacter postgatei 2ac9</name>
    <dbReference type="NCBI Taxonomy" id="879212"/>
    <lineage>
        <taxon>Bacteria</taxon>
        <taxon>Pseudomonadati</taxon>
        <taxon>Thermodesulfobacteriota</taxon>
        <taxon>Desulfobacteria</taxon>
        <taxon>Desulfobacterales</taxon>
        <taxon>Desulfobacteraceae</taxon>
        <taxon>Desulfobacter</taxon>
    </lineage>
</organism>
<accession>I5B0E0</accession>